<protein>
    <submittedName>
        <fullName evidence="1">Lipase</fullName>
    </submittedName>
</protein>
<dbReference type="Gene3D" id="1.10.260.130">
    <property type="match status" value="1"/>
</dbReference>
<dbReference type="STRING" id="1133849.O3I_007635"/>
<dbReference type="InterPro" id="IPR029058">
    <property type="entry name" value="AB_hydrolase_fold"/>
</dbReference>
<proteinExistence type="predicted"/>
<organism evidence="1 2">
    <name type="scientific">Nocardia brasiliensis (strain ATCC 700358 / HUJEG-1)</name>
    <dbReference type="NCBI Taxonomy" id="1133849"/>
    <lineage>
        <taxon>Bacteria</taxon>
        <taxon>Bacillati</taxon>
        <taxon>Actinomycetota</taxon>
        <taxon>Actinomycetes</taxon>
        <taxon>Mycobacteriales</taxon>
        <taxon>Nocardiaceae</taxon>
        <taxon>Nocardia</taxon>
    </lineage>
</organism>
<evidence type="ECO:0000313" key="1">
    <source>
        <dbReference type="EMBL" id="AFT99489.1"/>
    </source>
</evidence>
<dbReference type="EMBL" id="CP003876">
    <property type="protein sequence ID" value="AFT99489.1"/>
    <property type="molecule type" value="Genomic_DNA"/>
</dbReference>
<dbReference type="PIRSF" id="PIRSF029171">
    <property type="entry name" value="Esterase_LipA"/>
    <property type="match status" value="1"/>
</dbReference>
<dbReference type="PANTHER" id="PTHR34853:SF1">
    <property type="entry name" value="LIPASE 5"/>
    <property type="match status" value="1"/>
</dbReference>
<dbReference type="PANTHER" id="PTHR34853">
    <property type="match status" value="1"/>
</dbReference>
<dbReference type="Pfam" id="PF03583">
    <property type="entry name" value="LIP"/>
    <property type="match status" value="1"/>
</dbReference>
<sequence>MAVQLTGGMAAAAPGIRTEVPIDPLPVAVLPPELDPFYRAPATAVEAAAPGDILKARLITPAALNVIPMNVDAWQVLYRTNDSHGRAIATVTTLIKPRGPAPEGGRKLLSYQVAEDSTAMYCAPSYGIQQGSIPIFSDFVNMGEANLAVLEAVSNGYALSMPDYQGPNSAFGAAVIGGQATLDAMRAAIKFTPLELSAGNDTRIAALGYSGGSIPTGWLTEHAKDYAPELNIVGIGLGGVAMADLPAVIRQNNFNIGAGLIGGAFSGFATEYPGVKQVLETRTDWFTRFTMTVKSLLCHSPYGSATFPFWNYLGGYTGPEPGGILAEPAIVDAINDNALGKQRPTVPMYVYHAQSDELIPYAGTDRLIDWYCDDPGQSITYDSEYFAEHISGLLTWIPRAYNFVVDRLEDRPAQPGCRTNKQFSTLAEGDVVDLLVQKWPALAGLLTGQQVGRTPGR</sequence>
<dbReference type="KEGG" id="nbr:O3I_007635"/>
<gene>
    <name evidence="1" type="ORF">O3I_007635</name>
</gene>
<accession>K0ERP2</accession>
<dbReference type="GO" id="GO:0004806">
    <property type="term" value="F:triacylglycerol lipase activity"/>
    <property type="evidence" value="ECO:0007669"/>
    <property type="project" value="InterPro"/>
</dbReference>
<dbReference type="AlphaFoldDB" id="K0ERP2"/>
<name>K0ERP2_NOCB7</name>
<keyword evidence="2" id="KW-1185">Reference proteome</keyword>
<evidence type="ECO:0000313" key="2">
    <source>
        <dbReference type="Proteomes" id="UP000006304"/>
    </source>
</evidence>
<dbReference type="GO" id="GO:0016042">
    <property type="term" value="P:lipid catabolic process"/>
    <property type="evidence" value="ECO:0007669"/>
    <property type="project" value="InterPro"/>
</dbReference>
<dbReference type="Proteomes" id="UP000006304">
    <property type="component" value="Chromosome"/>
</dbReference>
<dbReference type="Gene3D" id="3.40.50.1820">
    <property type="entry name" value="alpha/beta hydrolase"/>
    <property type="match status" value="1"/>
</dbReference>
<reference evidence="1 2" key="1">
    <citation type="journal article" date="2012" name="J. Bacteriol.">
        <title>Complete genome sequence of Nocardia brasiliensis HUJEG-1.</title>
        <authorList>
            <person name="Vera-Cabrera L."/>
            <person name="Ortiz-Lopez R."/>
            <person name="Elizondo-Gonzalez R."/>
            <person name="Perez-Maya A.A."/>
            <person name="Ocampo-Candiani J."/>
        </authorList>
    </citation>
    <scope>NUCLEOTIDE SEQUENCE [LARGE SCALE GENOMIC DNA]</scope>
    <source>
        <strain evidence="2">ATCC 700358</strain>
    </source>
</reference>
<dbReference type="InterPro" id="IPR005152">
    <property type="entry name" value="Lipase_secreted"/>
</dbReference>
<dbReference type="HOGENOM" id="CLU_029538_5_0_11"/>
<dbReference type="eggNOG" id="COG1073">
    <property type="taxonomic scope" value="Bacteria"/>
</dbReference>
<dbReference type="SUPFAM" id="SSF53474">
    <property type="entry name" value="alpha/beta-Hydrolases"/>
    <property type="match status" value="1"/>
</dbReference>